<dbReference type="InterPro" id="IPR039357">
    <property type="entry name" value="SRD5A/TECR"/>
</dbReference>
<dbReference type="PANTHER" id="PTHR10556">
    <property type="entry name" value="3-OXO-5-ALPHA-STEROID 4-DEHYDROGENASE"/>
    <property type="match status" value="1"/>
</dbReference>
<name>A0A315VPK6_GAMAF</name>
<dbReference type="AlphaFoldDB" id="A0A315VPK6"/>
<comment type="catalytic activity">
    <reaction evidence="22">
        <text>a very-long-chain 2,3-saturated fatty acyl-CoA + NADP(+) = a very-long-chain (2E)-enoyl-CoA + NADPH + H(+)</text>
        <dbReference type="Rhea" id="RHEA:14473"/>
        <dbReference type="ChEBI" id="CHEBI:15378"/>
        <dbReference type="ChEBI" id="CHEBI:57783"/>
        <dbReference type="ChEBI" id="CHEBI:58349"/>
        <dbReference type="ChEBI" id="CHEBI:83724"/>
        <dbReference type="ChEBI" id="CHEBI:83728"/>
        <dbReference type="EC" id="1.3.1.93"/>
    </reaction>
    <physiologicalReaction direction="right-to-left" evidence="22">
        <dbReference type="Rhea" id="RHEA:14475"/>
    </physiologicalReaction>
</comment>
<evidence type="ECO:0000256" key="7">
    <source>
        <dbReference type="ARBA" id="ARBA00022516"/>
    </source>
</evidence>
<evidence type="ECO:0000259" key="29">
    <source>
        <dbReference type="Pfam" id="PF02544"/>
    </source>
</evidence>
<evidence type="ECO:0000256" key="15">
    <source>
        <dbReference type="ARBA" id="ARBA00023002"/>
    </source>
</evidence>
<reference evidence="31 32" key="1">
    <citation type="journal article" date="2018" name="G3 (Bethesda)">
        <title>A High-Quality Reference Genome for the Invasive Mosquitofish Gambusia affinis Using a Chicago Library.</title>
        <authorList>
            <person name="Hoffberg S.L."/>
            <person name="Troendle N.J."/>
            <person name="Glenn T.C."/>
            <person name="Mahmud O."/>
            <person name="Louha S."/>
            <person name="Chalopin D."/>
            <person name="Bennetzen J.L."/>
            <person name="Mauricio R."/>
        </authorList>
    </citation>
    <scope>NUCLEOTIDE SEQUENCE [LARGE SCALE GENOMIC DNA]</scope>
    <source>
        <strain evidence="31">NE01/NJP1002.9</strain>
        <tissue evidence="31">Muscle</tissue>
    </source>
</reference>
<dbReference type="GO" id="GO:0005789">
    <property type="term" value="C:endoplasmic reticulum membrane"/>
    <property type="evidence" value="ECO:0007669"/>
    <property type="project" value="UniProtKB-SubCell"/>
</dbReference>
<dbReference type="PANTHER" id="PTHR10556:SF59">
    <property type="entry name" value="STEROID 5-ALPHA REDUCTASE C-TERMINAL DOMAIN-CONTAINING PROTEIN"/>
    <property type="match status" value="1"/>
</dbReference>
<evidence type="ECO:0000256" key="23">
    <source>
        <dbReference type="ARBA" id="ARBA00051464"/>
    </source>
</evidence>
<dbReference type="GO" id="GO:0102758">
    <property type="term" value="F:very-long-chain enoyl-CoA reductase activity"/>
    <property type="evidence" value="ECO:0007669"/>
    <property type="project" value="UniProtKB-EC"/>
</dbReference>
<evidence type="ECO:0000256" key="27">
    <source>
        <dbReference type="ARBA" id="ARBA00078575"/>
    </source>
</evidence>
<evidence type="ECO:0000256" key="10">
    <source>
        <dbReference type="ARBA" id="ARBA00022824"/>
    </source>
</evidence>
<comment type="function">
    <text evidence="25">Involved in both the production of very long-chain fatty acids for sphingolipid synthesis and the degradation of the sphingosine moiety in sphingolipids through the sphingosine 1-phosphate metabolic pathway. Catalyzes the last of the four reactions of the long-chain fatty acids elongation cycle. This endoplasmic reticulum-bound enzymatic process, allows the addition of 2 carbons to the chain of long- and very long-chain fatty acids/VLCFAs per cycle. This enzyme reduces the trans-2,3-enoyl-CoA fatty acid intermediate to an acyl-CoA that can be further elongated by entering a new cycle of elongation. Thereby, it participates in the production of VLCFAs of different chain lengths that are involved in multiple biological processes as precursors of membrane lipids and lipid mediators. Catalyzes the saturation step of the sphingosine 1-phosphate metabolic pathway, the conversion of trans-2-hexadecenoyl-CoA to palmitoyl-CoA.</text>
</comment>
<keyword evidence="18" id="KW-0275">Fatty acid biosynthesis</keyword>
<dbReference type="InterPro" id="IPR029071">
    <property type="entry name" value="Ubiquitin-like_domsf"/>
</dbReference>
<evidence type="ECO:0000256" key="5">
    <source>
        <dbReference type="ARBA" id="ARBA00007742"/>
    </source>
</evidence>
<evidence type="ECO:0000256" key="21">
    <source>
        <dbReference type="ARBA" id="ARBA00050733"/>
    </source>
</evidence>
<evidence type="ECO:0000256" key="12">
    <source>
        <dbReference type="ARBA" id="ARBA00022857"/>
    </source>
</evidence>
<protein>
    <recommendedName>
        <fullName evidence="26">Very-long-chain enoyl-CoA reductase</fullName>
        <ecNumber evidence="6">1.3.1.93</ecNumber>
    </recommendedName>
    <alternativeName>
        <fullName evidence="28">Synaptic glycoprotein SC2</fullName>
    </alternativeName>
    <alternativeName>
        <fullName evidence="27">Trans-2,3-enoyl-CoA reductase</fullName>
    </alternativeName>
</protein>
<evidence type="ECO:0000256" key="26">
    <source>
        <dbReference type="ARBA" id="ARBA00072713"/>
    </source>
</evidence>
<evidence type="ECO:0000256" key="16">
    <source>
        <dbReference type="ARBA" id="ARBA00023098"/>
    </source>
</evidence>
<organism evidence="31 32">
    <name type="scientific">Gambusia affinis</name>
    <name type="common">Western mosquitofish</name>
    <name type="synonym">Heterandria affinis</name>
    <dbReference type="NCBI Taxonomy" id="33528"/>
    <lineage>
        <taxon>Eukaryota</taxon>
        <taxon>Metazoa</taxon>
        <taxon>Chordata</taxon>
        <taxon>Craniata</taxon>
        <taxon>Vertebrata</taxon>
        <taxon>Euteleostomi</taxon>
        <taxon>Actinopterygii</taxon>
        <taxon>Neopterygii</taxon>
        <taxon>Teleostei</taxon>
        <taxon>Neoteleostei</taxon>
        <taxon>Acanthomorphata</taxon>
        <taxon>Ovalentaria</taxon>
        <taxon>Atherinomorphae</taxon>
        <taxon>Cyprinodontiformes</taxon>
        <taxon>Poeciliidae</taxon>
        <taxon>Poeciliinae</taxon>
        <taxon>Gambusia</taxon>
    </lineage>
</organism>
<comment type="catalytic activity">
    <reaction evidence="21">
        <text>octadecanoyl-CoA + NADP(+) = (2E)-octadecenoyl-CoA + NADPH + H(+)</text>
        <dbReference type="Rhea" id="RHEA:35351"/>
        <dbReference type="ChEBI" id="CHEBI:15378"/>
        <dbReference type="ChEBI" id="CHEBI:57394"/>
        <dbReference type="ChEBI" id="CHEBI:57783"/>
        <dbReference type="ChEBI" id="CHEBI:58349"/>
        <dbReference type="ChEBI" id="CHEBI:71412"/>
    </reaction>
    <physiologicalReaction direction="right-to-left" evidence="21">
        <dbReference type="Rhea" id="RHEA:35353"/>
    </physiologicalReaction>
</comment>
<evidence type="ECO:0000256" key="4">
    <source>
        <dbReference type="ARBA" id="ARBA00005194"/>
    </source>
</evidence>
<comment type="pathway">
    <text evidence="3">Sphingolipid metabolism.</text>
</comment>
<dbReference type="EC" id="1.3.1.93" evidence="6"/>
<evidence type="ECO:0000313" key="31">
    <source>
        <dbReference type="EMBL" id="PWA25002.1"/>
    </source>
</evidence>
<evidence type="ECO:0000256" key="20">
    <source>
        <dbReference type="ARBA" id="ARBA00050400"/>
    </source>
</evidence>
<evidence type="ECO:0000256" key="13">
    <source>
        <dbReference type="ARBA" id="ARBA00022989"/>
    </source>
</evidence>
<evidence type="ECO:0000256" key="19">
    <source>
        <dbReference type="ARBA" id="ARBA00050319"/>
    </source>
</evidence>
<evidence type="ECO:0000256" key="6">
    <source>
        <dbReference type="ARBA" id="ARBA00012530"/>
    </source>
</evidence>
<dbReference type="Pfam" id="PF02544">
    <property type="entry name" value="Steroid_dh"/>
    <property type="match status" value="1"/>
</dbReference>
<evidence type="ECO:0000256" key="14">
    <source>
        <dbReference type="ARBA" id="ARBA00022990"/>
    </source>
</evidence>
<keyword evidence="16" id="KW-0443">Lipid metabolism</keyword>
<feature type="domain" description="3-oxo-5-alpha-steroid 4-dehydrogenase C-terminal" evidence="29">
    <location>
        <begin position="264"/>
        <end position="328"/>
    </location>
</feature>
<keyword evidence="12" id="KW-0521">NADP</keyword>
<comment type="pathway">
    <text evidence="2">Lipid metabolism; sphingolipid metabolism.</text>
</comment>
<dbReference type="Pfam" id="PF21696">
    <property type="entry name" value="TECR_N"/>
    <property type="match status" value="1"/>
</dbReference>
<keyword evidence="9" id="KW-0812">Transmembrane</keyword>
<dbReference type="FunFam" id="3.10.20.90:FF:000083">
    <property type="entry name" value="Trans-2,3-enoyl-CoA reductase b"/>
    <property type="match status" value="1"/>
</dbReference>
<keyword evidence="11" id="KW-0276">Fatty acid metabolism</keyword>
<evidence type="ECO:0000256" key="25">
    <source>
        <dbReference type="ARBA" id="ARBA00057553"/>
    </source>
</evidence>
<evidence type="ECO:0000256" key="8">
    <source>
        <dbReference type="ARBA" id="ARBA00022553"/>
    </source>
</evidence>
<comment type="catalytic activity">
    <reaction evidence="19">
        <text>(2E)-hexadecenoyl-CoA + NADPH + H(+) = hexadecanoyl-CoA + NADP(+)</text>
        <dbReference type="Rhea" id="RHEA:36143"/>
        <dbReference type="ChEBI" id="CHEBI:15378"/>
        <dbReference type="ChEBI" id="CHEBI:57379"/>
        <dbReference type="ChEBI" id="CHEBI:57783"/>
        <dbReference type="ChEBI" id="CHEBI:58349"/>
        <dbReference type="ChEBI" id="CHEBI:61526"/>
    </reaction>
    <physiologicalReaction direction="left-to-right" evidence="19">
        <dbReference type="Rhea" id="RHEA:36144"/>
    </physiologicalReaction>
</comment>
<comment type="catalytic activity">
    <reaction evidence="24">
        <text>(2E,7Z,10Z,13Z,16Z,19Z)-docosahexaenoyl-CoA + NADPH + H(+) = (7Z,10Z,13Z,16Z,19Z)-docosapentaenoyl-CoA + NADP(+)</text>
        <dbReference type="Rhea" id="RHEA:39467"/>
        <dbReference type="ChEBI" id="CHEBI:15378"/>
        <dbReference type="ChEBI" id="CHEBI:57783"/>
        <dbReference type="ChEBI" id="CHEBI:58349"/>
        <dbReference type="ChEBI" id="CHEBI:73870"/>
        <dbReference type="ChEBI" id="CHEBI:76461"/>
    </reaction>
    <physiologicalReaction direction="left-to-right" evidence="24">
        <dbReference type="Rhea" id="RHEA:39468"/>
    </physiologicalReaction>
</comment>
<comment type="caution">
    <text evidence="31">The sequence shown here is derived from an EMBL/GenBank/DDBJ whole genome shotgun (WGS) entry which is preliminary data.</text>
</comment>
<evidence type="ECO:0000256" key="18">
    <source>
        <dbReference type="ARBA" id="ARBA00023160"/>
    </source>
</evidence>
<keyword evidence="7" id="KW-0444">Lipid biosynthesis</keyword>
<evidence type="ECO:0000256" key="9">
    <source>
        <dbReference type="ARBA" id="ARBA00022692"/>
    </source>
</evidence>
<dbReference type="InterPro" id="IPR001104">
    <property type="entry name" value="3-oxo-5_a-steroid_4-DH_C"/>
</dbReference>
<keyword evidence="15" id="KW-0560">Oxidoreductase</keyword>
<feature type="domain" description="TECR-like N-terminal" evidence="30">
    <location>
        <begin position="18"/>
        <end position="94"/>
    </location>
</feature>
<keyword evidence="32" id="KW-1185">Reference proteome</keyword>
<keyword evidence="17" id="KW-0472">Membrane</keyword>
<sequence>MSRTTFFEGGEGDVYIIFQVEVLDATTKEQLCFLDKVDPHSTIGDIKSLFHKSYPQWYPARQALRLDTRGKSLRDDEILQNLPVGTTATMYFKDLGPQLEYIGALLTYLIFFFRVPYIYSHTYVLTSSPHPVVKLACVCHTFHYVKRLMETIFVHRFSHGAMPLRTIVKNCAYYWGFSAWLAYYINHPLYTPPSYGELQVKYALFTFAMCEVGNLSIHMSLSNLRTDGELIRPTKVLFPSVCLFFSFVETSGFRVRRFPTPTKNPFTWLFFFVSCPNYTYEVGAWLSFTVMTQCLPVAIYTLFGFIQMTIWARVKHRAYIREFKDYPSCFSLWMEPGKVLSMKASAGFRSGRQPGLAALIFMVTT</sequence>
<dbReference type="InterPro" id="IPR049127">
    <property type="entry name" value="TECR-like_N"/>
</dbReference>
<dbReference type="STRING" id="33528.ENSGAFP00000025557"/>
<dbReference type="GO" id="GO:0042761">
    <property type="term" value="P:very long-chain fatty acid biosynthetic process"/>
    <property type="evidence" value="ECO:0007669"/>
    <property type="project" value="TreeGrafter"/>
</dbReference>
<comment type="catalytic activity">
    <reaction evidence="23">
        <text>(2E,8Z,11Z,14Z)-eicosatetraenoyl-CoA + NADPH + H(+) = (8Z,11Z,14Z)-eicosatrienoyl-CoA + NADP(+)</text>
        <dbReference type="Rhea" id="RHEA:39319"/>
        <dbReference type="ChEBI" id="CHEBI:15378"/>
        <dbReference type="ChEBI" id="CHEBI:57783"/>
        <dbReference type="ChEBI" id="CHEBI:58349"/>
        <dbReference type="ChEBI" id="CHEBI:74264"/>
        <dbReference type="ChEBI" id="CHEBI:76412"/>
    </reaction>
    <physiologicalReaction direction="left-to-right" evidence="23">
        <dbReference type="Rhea" id="RHEA:39320"/>
    </physiologicalReaction>
</comment>
<accession>A0A315VPK6</accession>
<dbReference type="Gene3D" id="3.10.20.90">
    <property type="entry name" value="Phosphatidylinositol 3-kinase Catalytic Subunit, Chain A, domain 1"/>
    <property type="match status" value="1"/>
</dbReference>
<evidence type="ECO:0000256" key="11">
    <source>
        <dbReference type="ARBA" id="ARBA00022832"/>
    </source>
</evidence>
<keyword evidence="8" id="KW-0597">Phosphoprotein</keyword>
<dbReference type="EMBL" id="NHOQ01001369">
    <property type="protein sequence ID" value="PWA25002.1"/>
    <property type="molecule type" value="Genomic_DNA"/>
</dbReference>
<dbReference type="SUPFAM" id="SSF54236">
    <property type="entry name" value="Ubiquitin-like"/>
    <property type="match status" value="1"/>
</dbReference>
<evidence type="ECO:0000256" key="2">
    <source>
        <dbReference type="ARBA" id="ARBA00004760"/>
    </source>
</evidence>
<keyword evidence="13" id="KW-1133">Transmembrane helix</keyword>
<dbReference type="Proteomes" id="UP000250572">
    <property type="component" value="Unassembled WGS sequence"/>
</dbReference>
<evidence type="ECO:0000256" key="28">
    <source>
        <dbReference type="ARBA" id="ARBA00081803"/>
    </source>
</evidence>
<evidence type="ECO:0000256" key="1">
    <source>
        <dbReference type="ARBA" id="ARBA00004477"/>
    </source>
</evidence>
<keyword evidence="10" id="KW-0256">Endoplasmic reticulum</keyword>
<proteinExistence type="inferred from homology"/>
<evidence type="ECO:0000256" key="22">
    <source>
        <dbReference type="ARBA" id="ARBA00050808"/>
    </source>
</evidence>
<evidence type="ECO:0000313" key="32">
    <source>
        <dbReference type="Proteomes" id="UP000250572"/>
    </source>
</evidence>
<comment type="catalytic activity">
    <reaction evidence="20">
        <text>(2E,7Z,10Z,13Z,16Z)-docosapentaenoyl-CoA + NADPH + H(+) = (7Z,10Z,13Z,16Z)-docosatetraenoyl-CoA + NADP(+)</text>
        <dbReference type="Rhea" id="RHEA:39331"/>
        <dbReference type="ChEBI" id="CHEBI:15378"/>
        <dbReference type="ChEBI" id="CHEBI:57783"/>
        <dbReference type="ChEBI" id="CHEBI:58349"/>
        <dbReference type="ChEBI" id="CHEBI:73856"/>
        <dbReference type="ChEBI" id="CHEBI:76416"/>
    </reaction>
    <physiologicalReaction direction="left-to-right" evidence="20">
        <dbReference type="Rhea" id="RHEA:39332"/>
    </physiologicalReaction>
</comment>
<evidence type="ECO:0000259" key="30">
    <source>
        <dbReference type="Pfam" id="PF21696"/>
    </source>
</evidence>
<evidence type="ECO:0000256" key="17">
    <source>
        <dbReference type="ARBA" id="ARBA00023136"/>
    </source>
</evidence>
<comment type="subcellular location">
    <subcellularLocation>
        <location evidence="1">Endoplasmic reticulum membrane</location>
        <topology evidence="1">Multi-pass membrane protein</topology>
    </subcellularLocation>
</comment>
<comment type="similarity">
    <text evidence="5">Belongs to the steroid 5-alpha reductase family.</text>
</comment>
<gene>
    <name evidence="31" type="ORF">CCH79_00016024</name>
</gene>
<evidence type="ECO:0000256" key="3">
    <source>
        <dbReference type="ARBA" id="ARBA00004991"/>
    </source>
</evidence>
<dbReference type="PROSITE" id="PS50244">
    <property type="entry name" value="S5A_REDUCTASE"/>
    <property type="match status" value="1"/>
</dbReference>
<evidence type="ECO:0000256" key="24">
    <source>
        <dbReference type="ARBA" id="ARBA00052468"/>
    </source>
</evidence>
<comment type="pathway">
    <text evidence="4">Lipid metabolism; fatty acid biosynthesis.</text>
</comment>
<keyword evidence="14" id="KW-0007">Acetylation</keyword>